<dbReference type="EMBL" id="GBRH01242625">
    <property type="protein sequence ID" value="JAD55270.1"/>
    <property type="molecule type" value="Transcribed_RNA"/>
</dbReference>
<feature type="region of interest" description="Disordered" evidence="1">
    <location>
        <begin position="49"/>
        <end position="79"/>
    </location>
</feature>
<dbReference type="AlphaFoldDB" id="A0A0A9B275"/>
<organism evidence="2">
    <name type="scientific">Arundo donax</name>
    <name type="common">Giant reed</name>
    <name type="synonym">Donax arundinaceus</name>
    <dbReference type="NCBI Taxonomy" id="35708"/>
    <lineage>
        <taxon>Eukaryota</taxon>
        <taxon>Viridiplantae</taxon>
        <taxon>Streptophyta</taxon>
        <taxon>Embryophyta</taxon>
        <taxon>Tracheophyta</taxon>
        <taxon>Spermatophyta</taxon>
        <taxon>Magnoliopsida</taxon>
        <taxon>Liliopsida</taxon>
        <taxon>Poales</taxon>
        <taxon>Poaceae</taxon>
        <taxon>PACMAD clade</taxon>
        <taxon>Arundinoideae</taxon>
        <taxon>Arundineae</taxon>
        <taxon>Arundo</taxon>
    </lineage>
</organism>
<accession>A0A0A9B275</accession>
<reference evidence="2" key="1">
    <citation type="submission" date="2014-09" db="EMBL/GenBank/DDBJ databases">
        <authorList>
            <person name="Magalhaes I.L.F."/>
            <person name="Oliveira U."/>
            <person name="Santos F.R."/>
            <person name="Vidigal T.H.D.A."/>
            <person name="Brescovit A.D."/>
            <person name="Santos A.J."/>
        </authorList>
    </citation>
    <scope>NUCLEOTIDE SEQUENCE</scope>
    <source>
        <tissue evidence="2">Shoot tissue taken approximately 20 cm above the soil surface</tissue>
    </source>
</reference>
<evidence type="ECO:0000313" key="2">
    <source>
        <dbReference type="EMBL" id="JAD55270.1"/>
    </source>
</evidence>
<evidence type="ECO:0000256" key="1">
    <source>
        <dbReference type="SAM" id="MobiDB-lite"/>
    </source>
</evidence>
<feature type="compositionally biased region" description="Low complexity" evidence="1">
    <location>
        <begin position="56"/>
        <end position="72"/>
    </location>
</feature>
<sequence>MHDIFHASSSSLLRTVLLMNNAMHTASHRMVAEARTAWKVASSQGKVMPMSWRKPNSSSALRSSSWNSGASRQATGTMYRLRPAPTYTAKWPLGTSPGGPASSLLPRPDEHLLRIFFSCAPCPSFLDP</sequence>
<reference evidence="2" key="2">
    <citation type="journal article" date="2015" name="Data Brief">
        <title>Shoot transcriptome of the giant reed, Arundo donax.</title>
        <authorList>
            <person name="Barrero R.A."/>
            <person name="Guerrero F.D."/>
            <person name="Moolhuijzen P."/>
            <person name="Goolsby J.A."/>
            <person name="Tidwell J."/>
            <person name="Bellgard S.E."/>
            <person name="Bellgard M.I."/>
        </authorList>
    </citation>
    <scope>NUCLEOTIDE SEQUENCE</scope>
    <source>
        <tissue evidence="2">Shoot tissue taken approximately 20 cm above the soil surface</tissue>
    </source>
</reference>
<proteinExistence type="predicted"/>
<protein>
    <submittedName>
        <fullName evidence="2">Uncharacterized protein</fullName>
    </submittedName>
</protein>
<name>A0A0A9B275_ARUDO</name>